<feature type="region of interest" description="Disordered" evidence="1">
    <location>
        <begin position="30"/>
        <end position="90"/>
    </location>
</feature>
<protein>
    <submittedName>
        <fullName evidence="2">Uncharacterized protein</fullName>
    </submittedName>
</protein>
<evidence type="ECO:0000313" key="2">
    <source>
        <dbReference type="EMBL" id="MDQ0487667.1"/>
    </source>
</evidence>
<feature type="region of interest" description="Disordered" evidence="1">
    <location>
        <begin position="142"/>
        <end position="170"/>
    </location>
</feature>
<evidence type="ECO:0000256" key="1">
    <source>
        <dbReference type="SAM" id="MobiDB-lite"/>
    </source>
</evidence>
<accession>A0ABU0KE61</accession>
<gene>
    <name evidence="2" type="ORF">QO019_002522</name>
</gene>
<organism evidence="2 3">
    <name type="scientific">Streptomyces thermodiastaticus</name>
    <dbReference type="NCBI Taxonomy" id="44061"/>
    <lineage>
        <taxon>Bacteria</taxon>
        <taxon>Bacillati</taxon>
        <taxon>Actinomycetota</taxon>
        <taxon>Actinomycetes</taxon>
        <taxon>Kitasatosporales</taxon>
        <taxon>Streptomycetaceae</taxon>
        <taxon>Streptomyces</taxon>
    </lineage>
</organism>
<keyword evidence="3" id="KW-1185">Reference proteome</keyword>
<comment type="caution">
    <text evidence="2">The sequence shown here is derived from an EMBL/GenBank/DDBJ whole genome shotgun (WGS) entry which is preliminary data.</text>
</comment>
<name>A0ABU0KE61_9ACTN</name>
<proteinExistence type="predicted"/>
<sequence>MVTDHVTDSPHLADRPDALRLCPTRLCGPVGHGRRHRVGVPSRENRTGARADLRHRGRPAHSDPPWYGRDRAGDRGRFRRSGGPQGTLGRGFAVGRSGLVRTNAPWCGALRVRANTSCPRCSTRPVAFPGASTDWARAALTKAATPKGPARRPAACAYSGARPARRNRPAPPEWIIEEAGGPLGLLKPALRTWFAGPLPGCGGFGDRRRPEGAGGCPHPLLSPRPAVRWCETRRCPPCSGGGGRRVRAAACRGRCSGRDDPAAVDAEVRRR</sequence>
<dbReference type="EMBL" id="JAUSWC010000008">
    <property type="protein sequence ID" value="MDQ0487667.1"/>
    <property type="molecule type" value="Genomic_DNA"/>
</dbReference>
<feature type="compositionally biased region" description="Basic and acidic residues" evidence="1">
    <location>
        <begin position="43"/>
        <end position="54"/>
    </location>
</feature>
<reference evidence="2 3" key="1">
    <citation type="submission" date="2023-07" db="EMBL/GenBank/DDBJ databases">
        <title>Genomic Encyclopedia of Type Strains, Phase IV (KMG-IV): sequencing the most valuable type-strain genomes for metagenomic binning, comparative biology and taxonomic classification.</title>
        <authorList>
            <person name="Goeker M."/>
        </authorList>
    </citation>
    <scope>NUCLEOTIDE SEQUENCE [LARGE SCALE GENOMIC DNA]</scope>
    <source>
        <strain evidence="2 3">DSM 40573</strain>
    </source>
</reference>
<dbReference type="Proteomes" id="UP001236795">
    <property type="component" value="Unassembled WGS sequence"/>
</dbReference>
<evidence type="ECO:0000313" key="3">
    <source>
        <dbReference type="Proteomes" id="UP001236795"/>
    </source>
</evidence>